<dbReference type="VEuPathDB" id="ToxoDB:TGDOM2_228460"/>
<dbReference type="Gene3D" id="2.40.50.140">
    <property type="entry name" value="Nucleic acid-binding proteins"/>
    <property type="match status" value="1"/>
</dbReference>
<dbReference type="Proteomes" id="UP000028837">
    <property type="component" value="Unassembled WGS sequence"/>
</dbReference>
<protein>
    <submittedName>
        <fullName evidence="2">Uncharacterized protein</fullName>
    </submittedName>
</protein>
<feature type="region of interest" description="Disordered" evidence="1">
    <location>
        <begin position="772"/>
        <end position="793"/>
    </location>
</feature>
<comment type="caution">
    <text evidence="2">The sequence shown here is derived from an EMBL/GenBank/DDBJ whole genome shotgun (WGS) entry which is preliminary data.</text>
</comment>
<name>A0A086KKL0_TOXGO</name>
<feature type="compositionally biased region" description="Basic and acidic residues" evidence="1">
    <location>
        <begin position="772"/>
        <end position="787"/>
    </location>
</feature>
<dbReference type="EMBL" id="AHZU02000394">
    <property type="protein sequence ID" value="KFG44928.1"/>
    <property type="molecule type" value="Genomic_DNA"/>
</dbReference>
<reference evidence="2 3" key="1">
    <citation type="submission" date="2014-02" db="EMBL/GenBank/DDBJ databases">
        <authorList>
            <person name="Sibley D."/>
            <person name="Venepally P."/>
            <person name="Karamycheva S."/>
            <person name="Hadjithomas M."/>
            <person name="Khan A."/>
            <person name="Brunk B."/>
            <person name="Roos D."/>
            <person name="Caler E."/>
            <person name="Lorenzi H."/>
        </authorList>
    </citation>
    <scope>NUCLEOTIDE SEQUENCE [LARGE SCALE GENOMIC DNA]</scope>
    <source>
        <strain evidence="2 3">GAB2-2007-GAL-DOM2</strain>
    </source>
</reference>
<feature type="compositionally biased region" description="Basic residues" evidence="1">
    <location>
        <begin position="1073"/>
        <end position="1083"/>
    </location>
</feature>
<proteinExistence type="predicted"/>
<feature type="region of interest" description="Disordered" evidence="1">
    <location>
        <begin position="1125"/>
        <end position="1155"/>
    </location>
</feature>
<feature type="compositionally biased region" description="Basic and acidic residues" evidence="1">
    <location>
        <begin position="1129"/>
        <end position="1138"/>
    </location>
</feature>
<dbReference type="OrthoDB" id="330513at2759"/>
<feature type="compositionally biased region" description="Basic and acidic residues" evidence="1">
    <location>
        <begin position="805"/>
        <end position="818"/>
    </location>
</feature>
<evidence type="ECO:0000313" key="3">
    <source>
        <dbReference type="Proteomes" id="UP000028837"/>
    </source>
</evidence>
<feature type="region of interest" description="Disordered" evidence="1">
    <location>
        <begin position="332"/>
        <end position="408"/>
    </location>
</feature>
<organism evidence="2 3">
    <name type="scientific">Toxoplasma gondii GAB2-2007-GAL-DOM2</name>
    <dbReference type="NCBI Taxonomy" id="1130820"/>
    <lineage>
        <taxon>Eukaryota</taxon>
        <taxon>Sar</taxon>
        <taxon>Alveolata</taxon>
        <taxon>Apicomplexa</taxon>
        <taxon>Conoidasida</taxon>
        <taxon>Coccidia</taxon>
        <taxon>Eucoccidiorida</taxon>
        <taxon>Eimeriorina</taxon>
        <taxon>Sarcocystidae</taxon>
        <taxon>Toxoplasma</taxon>
    </lineage>
</organism>
<sequence length="1191" mass="130659">MTDGSRASINLSKTSVSAVAAVGCQNSPPCGGIEGHREGMAPWLDVSGATFPSPVFPLFSEPRMEAPSPLSFFSNQTNVPEEATGITPQDSHTCVCKKRCQLVLCLGRKHRCNPLQNLDCPLAFAVVKLLKNGRTEDSDLVDKLGYAGEDAHTTAEEPRTVTDTPQTDGCPVRTAEAVLVIFKGKFATLVLNGIASLEDALILEGLRCRPFFRPGKREDLYSWASECLHQLRMGQSGGEEVADPVLRHVCTTHYLTMADVYDDAKITIQPQSPSGLPAFSLSAPELVTCSAFPSSLPLPDWLVTRNAQAARSIFASRVLKRSSDLRKSQDCAASSASLDDNLGATSSPGSPRRSRRTTGPSRDSKTGGRSASASCVPLEREGDAETAREGKRTTGQASGARGSGAREGAADNEYVYTDLASLQANRGTNLYGIVWEVGKALMPQPSGKSQPAPPIFLMNVAIFDETVKFDVGRDTAPGGSSEEFSLALKAKGCPADIPCMSCGDIVRVHRSNVGMKLEHDRNYVNLSSVVGVTSARVWPIQGIEEDPTAENGVVVGKAEATTHFSEEDVCRIRALRYYAQQLLQDNHLFTTQYYKPLAELQRCSSGPMMREVYGDLIVRVVKSSMTSCCRLLDLGEPEGLFSDFSWVRGDSSCPALRQFDSELSAYLLLIEDASLPGGLVAVVNLSSASAEQLFVSENPIKEGQWLRLRNFKWSSFRLHDTLYGRIYFCVQPSRSDLARITRLPHFALDALRAQRDLDLALQVLVEEEDKRDADAQVHAQTHADAHGGRTQADVQRVARIEHPWEERREKVTDARDEQQGVETTCERAAPSGQGEEHPEESLLPVGALPCRFEFFVPKELLDRHPSVSVYKCLDPLLASSRRTTSPSPRRMRTGPFLLKEMHVIDVGPRSHSASVDLQNPRTWLTVQCLICRSSRPLEPSEPDGGDARDSFLSSGRGRGRPVARAEREHATPDEPLWCPTCRHRDAAMLLVMYDFRLVLADAHGTHLIVDLKDAVGSRFSCVSAQGISPLFAATDSGARELLRSVLRGLVDSQEGVEEEHQGGGEETEEGHRRGSRQRRRKVSARREEEREETKEAATSSSEEEGEVQTQSLVGRKYMRQRSLRAGLGGRRDAEEKANEMASAESGVREKRRKTNLGPGRHELLVVRRPLRDDEDTAAPVWVVIGADIREA</sequence>
<evidence type="ECO:0000256" key="1">
    <source>
        <dbReference type="SAM" id="MobiDB-lite"/>
    </source>
</evidence>
<dbReference type="PROSITE" id="PS51257">
    <property type="entry name" value="PROKAR_LIPOPROTEIN"/>
    <property type="match status" value="1"/>
</dbReference>
<feature type="compositionally biased region" description="Basic and acidic residues" evidence="1">
    <location>
        <begin position="1084"/>
        <end position="1095"/>
    </location>
</feature>
<gene>
    <name evidence="2" type="ORF">TGDOM2_228460</name>
</gene>
<feature type="region of interest" description="Disordered" evidence="1">
    <location>
        <begin position="805"/>
        <end position="841"/>
    </location>
</feature>
<feature type="region of interest" description="Disordered" evidence="1">
    <location>
        <begin position="1053"/>
        <end position="1113"/>
    </location>
</feature>
<dbReference type="AlphaFoldDB" id="A0A086KKL0"/>
<feature type="compositionally biased region" description="Low complexity" evidence="1">
    <location>
        <begin position="345"/>
        <end position="361"/>
    </location>
</feature>
<dbReference type="SUPFAM" id="SSF50249">
    <property type="entry name" value="Nucleic acid-binding proteins"/>
    <property type="match status" value="1"/>
</dbReference>
<accession>A0A086KKL0</accession>
<feature type="compositionally biased region" description="Basic and acidic residues" evidence="1">
    <location>
        <begin position="378"/>
        <end position="392"/>
    </location>
</feature>
<feature type="region of interest" description="Disordered" evidence="1">
    <location>
        <begin position="936"/>
        <end position="970"/>
    </location>
</feature>
<dbReference type="InterPro" id="IPR012340">
    <property type="entry name" value="NA-bd_OB-fold"/>
</dbReference>
<evidence type="ECO:0000313" key="2">
    <source>
        <dbReference type="EMBL" id="KFG44928.1"/>
    </source>
</evidence>